<accession>A0A7Y2Q198</accession>
<feature type="transmembrane region" description="Helical" evidence="1">
    <location>
        <begin position="86"/>
        <end position="104"/>
    </location>
</feature>
<feature type="transmembrane region" description="Helical" evidence="1">
    <location>
        <begin position="44"/>
        <end position="66"/>
    </location>
</feature>
<dbReference type="Proteomes" id="UP000543598">
    <property type="component" value="Unassembled WGS sequence"/>
</dbReference>
<keyword evidence="3" id="KW-1185">Reference proteome</keyword>
<keyword evidence="1" id="KW-0472">Membrane</keyword>
<dbReference type="AlphaFoldDB" id="A0A7Y2Q198"/>
<name>A0A7Y2Q198_9MICO</name>
<organism evidence="2 3">
    <name type="scientific">Microbacterium ulmi</name>
    <dbReference type="NCBI Taxonomy" id="179095"/>
    <lineage>
        <taxon>Bacteria</taxon>
        <taxon>Bacillati</taxon>
        <taxon>Actinomycetota</taxon>
        <taxon>Actinomycetes</taxon>
        <taxon>Micrococcales</taxon>
        <taxon>Microbacteriaceae</taxon>
        <taxon>Microbacterium</taxon>
    </lineage>
</organism>
<keyword evidence="1" id="KW-1133">Transmembrane helix</keyword>
<dbReference type="EMBL" id="JABEMB010000006">
    <property type="protein sequence ID" value="NNH03448.1"/>
    <property type="molecule type" value="Genomic_DNA"/>
</dbReference>
<gene>
    <name evidence="2" type="ORF">HLA99_06235</name>
</gene>
<evidence type="ECO:0000313" key="3">
    <source>
        <dbReference type="Proteomes" id="UP000543598"/>
    </source>
</evidence>
<evidence type="ECO:0000313" key="2">
    <source>
        <dbReference type="EMBL" id="NNH03448.1"/>
    </source>
</evidence>
<proteinExistence type="predicted"/>
<evidence type="ECO:0000256" key="1">
    <source>
        <dbReference type="SAM" id="Phobius"/>
    </source>
</evidence>
<protein>
    <submittedName>
        <fullName evidence="2">Heavy metal transporter</fullName>
    </submittedName>
</protein>
<comment type="caution">
    <text evidence="2">The sequence shown here is derived from an EMBL/GenBank/DDBJ whole genome shotgun (WGS) entry which is preliminary data.</text>
</comment>
<sequence>MRVTADRPATAVPAATRGIALPGAPVQEAGAVFVGGLVRSQLRLALGCLLGFLLVAGAFTAGIFVVARAGDPVVAGVPLSWLLQAYGYYPIILFFGVVYARGAARNERRYRALADAERGV</sequence>
<keyword evidence="1" id="KW-0812">Transmembrane</keyword>
<reference evidence="2 3" key="1">
    <citation type="submission" date="2020-05" db="EMBL/GenBank/DDBJ databases">
        <title>MicrobeNet Type strains.</title>
        <authorList>
            <person name="Nicholson A.C."/>
        </authorList>
    </citation>
    <scope>NUCLEOTIDE SEQUENCE [LARGE SCALE GENOMIC DNA]</scope>
    <source>
        <strain evidence="2 3">JCM 14282</strain>
    </source>
</reference>